<dbReference type="Proteomes" id="UP000501812">
    <property type="component" value="Chromosome"/>
</dbReference>
<dbReference type="AlphaFoldDB" id="A0A858RP66"/>
<dbReference type="CDD" id="cd03498">
    <property type="entry name" value="SQR_TypeB_2_TM"/>
    <property type="match status" value="1"/>
</dbReference>
<evidence type="ECO:0000313" key="2">
    <source>
        <dbReference type="EMBL" id="QJE98411.1"/>
    </source>
</evidence>
<reference evidence="2 3" key="1">
    <citation type="submission" date="2020-04" db="EMBL/GenBank/DDBJ databases">
        <title>Luteolibacter sp. G-1-1-1 isolated from soil.</title>
        <authorList>
            <person name="Dahal R.H."/>
        </authorList>
    </citation>
    <scope>NUCLEOTIDE SEQUENCE [LARGE SCALE GENOMIC DNA]</scope>
    <source>
        <strain evidence="2 3">G-1-1-1</strain>
    </source>
</reference>
<keyword evidence="3" id="KW-1185">Reference proteome</keyword>
<feature type="transmembrane region" description="Helical" evidence="1">
    <location>
        <begin position="216"/>
        <end position="236"/>
    </location>
</feature>
<dbReference type="GO" id="GO:0016020">
    <property type="term" value="C:membrane"/>
    <property type="evidence" value="ECO:0007669"/>
    <property type="project" value="InterPro"/>
</dbReference>
<keyword evidence="1" id="KW-0812">Transmembrane</keyword>
<feature type="transmembrane region" description="Helical" evidence="1">
    <location>
        <begin position="171"/>
        <end position="195"/>
    </location>
</feature>
<dbReference type="KEGG" id="luo:HHL09_22355"/>
<feature type="transmembrane region" description="Helical" evidence="1">
    <location>
        <begin position="68"/>
        <end position="91"/>
    </location>
</feature>
<organism evidence="2 3">
    <name type="scientific">Luteolibacter luteus</name>
    <dbReference type="NCBI Taxonomy" id="2728835"/>
    <lineage>
        <taxon>Bacteria</taxon>
        <taxon>Pseudomonadati</taxon>
        <taxon>Verrucomicrobiota</taxon>
        <taxon>Verrucomicrobiia</taxon>
        <taxon>Verrucomicrobiales</taxon>
        <taxon>Verrucomicrobiaceae</taxon>
        <taxon>Luteolibacter</taxon>
    </lineage>
</organism>
<dbReference type="RefSeq" id="WP_169456897.1">
    <property type="nucleotide sequence ID" value="NZ_CP051774.1"/>
</dbReference>
<feature type="transmembrane region" description="Helical" evidence="1">
    <location>
        <begin position="116"/>
        <end position="137"/>
    </location>
</feature>
<dbReference type="NCBIfam" id="TIGR02046">
    <property type="entry name" value="sdhC_b558_fam"/>
    <property type="match status" value="1"/>
</dbReference>
<keyword evidence="1" id="KW-1133">Transmembrane helix</keyword>
<protein>
    <submittedName>
        <fullName evidence="2">Succinate dehydrogenase cytochrome b subunit</fullName>
    </submittedName>
</protein>
<gene>
    <name evidence="2" type="ORF">HHL09_22355</name>
</gene>
<feature type="transmembrane region" description="Helical" evidence="1">
    <location>
        <begin position="24"/>
        <end position="48"/>
    </location>
</feature>
<dbReference type="SUPFAM" id="SSF81343">
    <property type="entry name" value="Fumarate reductase respiratory complex transmembrane subunits"/>
    <property type="match status" value="1"/>
</dbReference>
<name>A0A858RP66_9BACT</name>
<dbReference type="InterPro" id="IPR011138">
    <property type="entry name" value="Cytochrome_b-558"/>
</dbReference>
<keyword evidence="1" id="KW-0472">Membrane</keyword>
<sequence length="238" mass="26431">MNAAAASTYPIVTRVWKSSIGRKLIVAITGLVLVLFLAGHLAGNLLVYVGREAFNDYAQFLHHFLHGAGVWIARIGLLVAVVFHVAATISLTRENRAARESYAHPATIQTTKSSKLMIWSGLTILAFVIFHLLHFTVRVSFPAERYVDHDKFGELRFDAWRMVIDGFSNPLVVLFYLIAMTLLCSHLSHGVQAMFQTLGLRSKKSAPMVNALSKGYAVLIYLGFISIPLAILIFKFGR</sequence>
<evidence type="ECO:0000256" key="1">
    <source>
        <dbReference type="SAM" id="Phobius"/>
    </source>
</evidence>
<evidence type="ECO:0000313" key="3">
    <source>
        <dbReference type="Proteomes" id="UP000501812"/>
    </source>
</evidence>
<dbReference type="EMBL" id="CP051774">
    <property type="protein sequence ID" value="QJE98411.1"/>
    <property type="molecule type" value="Genomic_DNA"/>
</dbReference>
<proteinExistence type="predicted"/>
<accession>A0A858RP66</accession>
<dbReference type="Gene3D" id="1.20.1300.10">
    <property type="entry name" value="Fumarate reductase/succinate dehydrogenase, transmembrane subunit"/>
    <property type="match status" value="1"/>
</dbReference>
<dbReference type="InterPro" id="IPR034804">
    <property type="entry name" value="SQR/QFR_C/D"/>
</dbReference>